<sequence>MNELRIEYKLDFALASANGHTMQSTGSRLITAVKQHRARSVLGRVTTWEHRVLLHLLIFFPSKVDFKYDPLVWRGSLERVPAQVSSSSDRVQNYEVRPKIALVLLQNGR</sequence>
<reference evidence="1 2" key="1">
    <citation type="journal article" date="2019" name="Sci. Rep.">
        <title>Orb-weaving spider Araneus ventricosus genome elucidates the spidroin gene catalogue.</title>
        <authorList>
            <person name="Kono N."/>
            <person name="Nakamura H."/>
            <person name="Ohtoshi R."/>
            <person name="Moran D.A.P."/>
            <person name="Shinohara A."/>
            <person name="Yoshida Y."/>
            <person name="Fujiwara M."/>
            <person name="Mori M."/>
            <person name="Tomita M."/>
            <person name="Arakawa K."/>
        </authorList>
    </citation>
    <scope>NUCLEOTIDE SEQUENCE [LARGE SCALE GENOMIC DNA]</scope>
</reference>
<accession>A0A4Y2WKQ0</accession>
<comment type="caution">
    <text evidence="1">The sequence shown here is derived from an EMBL/GenBank/DDBJ whole genome shotgun (WGS) entry which is preliminary data.</text>
</comment>
<dbReference type="AlphaFoldDB" id="A0A4Y2WKQ0"/>
<protein>
    <submittedName>
        <fullName evidence="1">Uncharacterized protein</fullName>
    </submittedName>
</protein>
<dbReference type="EMBL" id="BGPR01061222">
    <property type="protein sequence ID" value="GBO36942.1"/>
    <property type="molecule type" value="Genomic_DNA"/>
</dbReference>
<organism evidence="1 2">
    <name type="scientific">Araneus ventricosus</name>
    <name type="common">Orbweaver spider</name>
    <name type="synonym">Epeira ventricosa</name>
    <dbReference type="NCBI Taxonomy" id="182803"/>
    <lineage>
        <taxon>Eukaryota</taxon>
        <taxon>Metazoa</taxon>
        <taxon>Ecdysozoa</taxon>
        <taxon>Arthropoda</taxon>
        <taxon>Chelicerata</taxon>
        <taxon>Arachnida</taxon>
        <taxon>Araneae</taxon>
        <taxon>Araneomorphae</taxon>
        <taxon>Entelegynae</taxon>
        <taxon>Araneoidea</taxon>
        <taxon>Araneidae</taxon>
        <taxon>Araneus</taxon>
    </lineage>
</organism>
<proteinExistence type="predicted"/>
<gene>
    <name evidence="1" type="ORF">AVEN_123092_1</name>
</gene>
<dbReference type="Proteomes" id="UP000499080">
    <property type="component" value="Unassembled WGS sequence"/>
</dbReference>
<name>A0A4Y2WKQ0_ARAVE</name>
<evidence type="ECO:0000313" key="2">
    <source>
        <dbReference type="Proteomes" id="UP000499080"/>
    </source>
</evidence>
<keyword evidence="2" id="KW-1185">Reference proteome</keyword>
<evidence type="ECO:0000313" key="1">
    <source>
        <dbReference type="EMBL" id="GBO36942.1"/>
    </source>
</evidence>